<dbReference type="WBParaSite" id="Csp11.Scaffold612.g5923.t1">
    <property type="protein sequence ID" value="Csp11.Scaffold612.g5923.t1"/>
    <property type="gene ID" value="Csp11.Scaffold612.g5923"/>
</dbReference>
<dbReference type="PANTHER" id="PTHR31720:SF3">
    <property type="entry name" value="SERPENTINE RECEPTOR, CLASS Z-RELATED"/>
    <property type="match status" value="1"/>
</dbReference>
<accession>A0A1I7THA6</accession>
<evidence type="ECO:0000313" key="1">
    <source>
        <dbReference type="Proteomes" id="UP000095282"/>
    </source>
</evidence>
<evidence type="ECO:0000313" key="2">
    <source>
        <dbReference type="WBParaSite" id="Csp11.Scaffold612.g5923.t1"/>
    </source>
</evidence>
<dbReference type="PANTHER" id="PTHR31720">
    <property type="entry name" value="SERPENTINE RECEPTOR, CLASS Z-RELATED"/>
    <property type="match status" value="1"/>
</dbReference>
<name>A0A1I7THA6_9PELO</name>
<reference evidence="2" key="1">
    <citation type="submission" date="2016-11" db="UniProtKB">
        <authorList>
            <consortium name="WormBaseParasite"/>
        </authorList>
    </citation>
    <scope>IDENTIFICATION</scope>
</reference>
<protein>
    <submittedName>
        <fullName evidence="2">Ovule protein</fullName>
    </submittedName>
</protein>
<sequence>MTIKVTDGLYTLIIIQLTYLGCNRHNLKSLLSSLKPRNFCQVLFCPCCAKEQVEPGIYQIESTGRN</sequence>
<dbReference type="AlphaFoldDB" id="A0A1I7THA6"/>
<proteinExistence type="predicted"/>
<keyword evidence="1" id="KW-1185">Reference proteome</keyword>
<organism evidence="1 2">
    <name type="scientific">Caenorhabditis tropicalis</name>
    <dbReference type="NCBI Taxonomy" id="1561998"/>
    <lineage>
        <taxon>Eukaryota</taxon>
        <taxon>Metazoa</taxon>
        <taxon>Ecdysozoa</taxon>
        <taxon>Nematoda</taxon>
        <taxon>Chromadorea</taxon>
        <taxon>Rhabditida</taxon>
        <taxon>Rhabditina</taxon>
        <taxon>Rhabditomorpha</taxon>
        <taxon>Rhabditoidea</taxon>
        <taxon>Rhabditidae</taxon>
        <taxon>Peloderinae</taxon>
        <taxon>Caenorhabditis</taxon>
    </lineage>
</organism>
<dbReference type="Proteomes" id="UP000095282">
    <property type="component" value="Unplaced"/>
</dbReference>